<reference evidence="10" key="1">
    <citation type="submission" date="2025-08" db="UniProtKB">
        <authorList>
            <consortium name="RefSeq"/>
        </authorList>
    </citation>
    <scope>IDENTIFICATION</scope>
    <source>
        <strain evidence="10">J_2021</strain>
        <tissue evidence="10">Erythrocytes</tissue>
    </source>
</reference>
<dbReference type="GO" id="GO:0043195">
    <property type="term" value="C:terminal bouton"/>
    <property type="evidence" value="ECO:0007669"/>
    <property type="project" value="TreeGrafter"/>
</dbReference>
<evidence type="ECO:0000256" key="5">
    <source>
        <dbReference type="ARBA" id="ARBA00023018"/>
    </source>
</evidence>
<evidence type="ECO:0000256" key="4">
    <source>
        <dbReference type="ARBA" id="ARBA00022775"/>
    </source>
</evidence>
<evidence type="ECO:0000256" key="2">
    <source>
        <dbReference type="ARBA" id="ARBA00022448"/>
    </source>
</evidence>
<dbReference type="AlphaFoldDB" id="A0A8J1LJM6"/>
<dbReference type="PANTHER" id="PTHR16705">
    <property type="entry name" value="COMPLEXIN"/>
    <property type="match status" value="1"/>
</dbReference>
<dbReference type="GO" id="GO:0046928">
    <property type="term" value="P:regulation of neurotransmitter secretion"/>
    <property type="evidence" value="ECO:0007669"/>
    <property type="project" value="TreeGrafter"/>
</dbReference>
<comment type="subcellular location">
    <subcellularLocation>
        <location evidence="6">Synapse</location>
    </subcellularLocation>
</comment>
<dbReference type="GO" id="GO:0016079">
    <property type="term" value="P:synaptic vesicle exocytosis"/>
    <property type="evidence" value="ECO:0007669"/>
    <property type="project" value="TreeGrafter"/>
</dbReference>
<keyword evidence="5" id="KW-0770">Synapse</keyword>
<evidence type="ECO:0000256" key="6">
    <source>
        <dbReference type="ARBA" id="ARBA00034103"/>
    </source>
</evidence>
<dbReference type="RefSeq" id="XP_041429793.1">
    <property type="nucleotide sequence ID" value="XM_041573859.1"/>
</dbReference>
<name>A0A8J1LJM6_XENLA</name>
<keyword evidence="9" id="KW-1185">Reference proteome</keyword>
<keyword evidence="3" id="KW-0268">Exocytosis</keyword>
<evidence type="ECO:0000313" key="10">
    <source>
        <dbReference type="RefSeq" id="XP_041429793.1"/>
    </source>
</evidence>
<dbReference type="Proteomes" id="UP000186698">
    <property type="component" value="Chromosome 8L"/>
</dbReference>
<evidence type="ECO:0000313" key="9">
    <source>
        <dbReference type="Proteomes" id="UP000186698"/>
    </source>
</evidence>
<keyword evidence="4" id="KW-0532">Neurotransmitter transport</keyword>
<gene>
    <name evidence="10" type="primary">LOC397693</name>
</gene>
<sequence length="222" mass="25007">MRIVTQAYPNLTDCSAPLSAQLLPPATLPAHTGRTLHIPQVRQRGAKQIFLSTTNELYLPTLMTLQMASSAKSLFGGPTKSKSCFSNVGFTQEHNPRKEESPLWNLKRRLSSEEQHERRLQADMETRDSLYAQRKAERAMMREQMRSKYHLPKSAQDQQQMKAAGSPVQLPKELRNMALPGESRPHKSSLWGFLHPPSLAPQRKSAHPKMASLVPGTNCQLM</sequence>
<evidence type="ECO:0000256" key="8">
    <source>
        <dbReference type="SAM" id="MobiDB-lite"/>
    </source>
</evidence>
<comment type="function">
    <text evidence="7">Positively regulates a late step in synaptic vesicle exocytosis.</text>
</comment>
<dbReference type="Pfam" id="PF05835">
    <property type="entry name" value="Synaphin"/>
    <property type="match status" value="1"/>
</dbReference>
<keyword evidence="2" id="KW-0813">Transport</keyword>
<feature type="region of interest" description="Disordered" evidence="8">
    <location>
        <begin position="201"/>
        <end position="222"/>
    </location>
</feature>
<comment type="similarity">
    <text evidence="1">Belongs to the complexin/synaphin family.</text>
</comment>
<dbReference type="KEGG" id="xla:397693"/>
<protein>
    <submittedName>
        <fullName evidence="10">Complexin-3 isoform X1</fullName>
    </submittedName>
</protein>
<dbReference type="GO" id="GO:0019905">
    <property type="term" value="F:syntaxin binding"/>
    <property type="evidence" value="ECO:0007669"/>
    <property type="project" value="InterPro"/>
</dbReference>
<dbReference type="CDD" id="cd22809">
    <property type="entry name" value="Complexin_NTD_CPLX_III_IV"/>
    <property type="match status" value="1"/>
</dbReference>
<dbReference type="GeneID" id="397693"/>
<dbReference type="OrthoDB" id="8955697at2759"/>
<dbReference type="PANTHER" id="PTHR16705:SF4">
    <property type="entry name" value="COMPLEXIN"/>
    <property type="match status" value="1"/>
</dbReference>
<evidence type="ECO:0000256" key="7">
    <source>
        <dbReference type="ARBA" id="ARBA00037297"/>
    </source>
</evidence>
<dbReference type="GO" id="GO:0031201">
    <property type="term" value="C:SNARE complex"/>
    <property type="evidence" value="ECO:0007669"/>
    <property type="project" value="TreeGrafter"/>
</dbReference>
<organism evidence="9 10">
    <name type="scientific">Xenopus laevis</name>
    <name type="common">African clawed frog</name>
    <dbReference type="NCBI Taxonomy" id="8355"/>
    <lineage>
        <taxon>Eukaryota</taxon>
        <taxon>Metazoa</taxon>
        <taxon>Chordata</taxon>
        <taxon>Craniata</taxon>
        <taxon>Vertebrata</taxon>
        <taxon>Euteleostomi</taxon>
        <taxon>Amphibia</taxon>
        <taxon>Batrachia</taxon>
        <taxon>Anura</taxon>
        <taxon>Pipoidea</taxon>
        <taxon>Pipidae</taxon>
        <taxon>Xenopodinae</taxon>
        <taxon>Xenopus</taxon>
        <taxon>Xenopus</taxon>
    </lineage>
</organism>
<dbReference type="InterPro" id="IPR008849">
    <property type="entry name" value="Synaphin"/>
</dbReference>
<accession>A0A8J1LJM6</accession>
<evidence type="ECO:0000256" key="1">
    <source>
        <dbReference type="ARBA" id="ARBA00005396"/>
    </source>
</evidence>
<evidence type="ECO:0000256" key="3">
    <source>
        <dbReference type="ARBA" id="ARBA00022483"/>
    </source>
</evidence>
<proteinExistence type="inferred from homology"/>